<dbReference type="InterPro" id="IPR001878">
    <property type="entry name" value="Znf_CCHC"/>
</dbReference>
<name>A0A2C9UQN7_MANES</name>
<protein>
    <recommendedName>
        <fullName evidence="2">CCHC-type domain-containing protein</fullName>
    </recommendedName>
</protein>
<dbReference type="PROSITE" id="PS50158">
    <property type="entry name" value="ZF_CCHC"/>
    <property type="match status" value="1"/>
</dbReference>
<dbReference type="GO" id="GO:0008270">
    <property type="term" value="F:zinc ion binding"/>
    <property type="evidence" value="ECO:0007669"/>
    <property type="project" value="UniProtKB-KW"/>
</dbReference>
<accession>A0A2C9UQN7</accession>
<keyword evidence="1" id="KW-0863">Zinc-finger</keyword>
<dbReference type="PANTHER" id="PTHR31286">
    <property type="entry name" value="GLYCINE-RICH CELL WALL STRUCTURAL PROTEIN 1.8-LIKE"/>
    <property type="match status" value="1"/>
</dbReference>
<evidence type="ECO:0000256" key="1">
    <source>
        <dbReference type="PROSITE-ProRule" id="PRU00047"/>
    </source>
</evidence>
<dbReference type="PANTHER" id="PTHR31286:SF167">
    <property type="entry name" value="OS09G0268800 PROTEIN"/>
    <property type="match status" value="1"/>
</dbReference>
<reference evidence="3" key="1">
    <citation type="submission" date="2016-02" db="EMBL/GenBank/DDBJ databases">
        <title>WGS assembly of Manihot esculenta.</title>
        <authorList>
            <person name="Bredeson J.V."/>
            <person name="Prochnik S.E."/>
            <person name="Lyons J.B."/>
            <person name="Schmutz J."/>
            <person name="Grimwood J."/>
            <person name="Vrebalov J."/>
            <person name="Bart R.S."/>
            <person name="Amuge T."/>
            <person name="Ferguson M.E."/>
            <person name="Green R."/>
            <person name="Putnam N."/>
            <person name="Stites J."/>
            <person name="Rounsley S."/>
            <person name="Rokhsar D.S."/>
        </authorList>
    </citation>
    <scope>NUCLEOTIDE SEQUENCE [LARGE SCALE GENOMIC DNA]</scope>
    <source>
        <tissue evidence="3">Leaf</tissue>
    </source>
</reference>
<keyword evidence="1" id="KW-0862">Zinc</keyword>
<proteinExistence type="predicted"/>
<organism evidence="3">
    <name type="scientific">Manihot esculenta</name>
    <name type="common">Cassava</name>
    <name type="synonym">Jatropha manihot</name>
    <dbReference type="NCBI Taxonomy" id="3983"/>
    <lineage>
        <taxon>Eukaryota</taxon>
        <taxon>Viridiplantae</taxon>
        <taxon>Streptophyta</taxon>
        <taxon>Embryophyta</taxon>
        <taxon>Tracheophyta</taxon>
        <taxon>Spermatophyta</taxon>
        <taxon>Magnoliopsida</taxon>
        <taxon>eudicotyledons</taxon>
        <taxon>Gunneridae</taxon>
        <taxon>Pentapetalae</taxon>
        <taxon>rosids</taxon>
        <taxon>fabids</taxon>
        <taxon>Malpighiales</taxon>
        <taxon>Euphorbiaceae</taxon>
        <taxon>Crotonoideae</taxon>
        <taxon>Manihoteae</taxon>
        <taxon>Manihot</taxon>
    </lineage>
</organism>
<dbReference type="EMBL" id="CM004399">
    <property type="protein sequence ID" value="OAY33469.1"/>
    <property type="molecule type" value="Genomic_DNA"/>
</dbReference>
<dbReference type="Pfam" id="PF14392">
    <property type="entry name" value="zf-CCHC_4"/>
    <property type="match status" value="1"/>
</dbReference>
<evidence type="ECO:0000259" key="2">
    <source>
        <dbReference type="PROSITE" id="PS50158"/>
    </source>
</evidence>
<gene>
    <name evidence="3" type="ORF">MANES_13G099100</name>
</gene>
<feature type="domain" description="CCHC-type" evidence="2">
    <location>
        <begin position="98"/>
        <end position="111"/>
    </location>
</feature>
<sequence>MHEDDAFSMIKFIDVSFWERAYGVPFTCFSMKTVEFIANILGKFVTFDDSDYLGWTFALCFKVTIPLAQLLRRGVLLKLDNGTVKWISIRYEHLPCFCYSCGCMGHIQKEC</sequence>
<dbReference type="InterPro" id="IPR025836">
    <property type="entry name" value="Zn_knuckle_CX2CX4HX4C"/>
</dbReference>
<dbReference type="GO" id="GO:0003676">
    <property type="term" value="F:nucleic acid binding"/>
    <property type="evidence" value="ECO:0007669"/>
    <property type="project" value="InterPro"/>
</dbReference>
<evidence type="ECO:0000313" key="3">
    <source>
        <dbReference type="EMBL" id="OAY33469.1"/>
    </source>
</evidence>
<keyword evidence="1" id="KW-0479">Metal-binding</keyword>
<dbReference type="AlphaFoldDB" id="A0A2C9UQN7"/>
<dbReference type="InterPro" id="IPR040256">
    <property type="entry name" value="At4g02000-like"/>
</dbReference>